<comment type="caution">
    <text evidence="3">The sequence shown here is derived from an EMBL/GenBank/DDBJ whole genome shotgun (WGS) entry which is preliminary data.</text>
</comment>
<feature type="domain" description="Acyltransferase 3" evidence="2">
    <location>
        <begin position="5"/>
        <end position="314"/>
    </location>
</feature>
<feature type="transmembrane region" description="Helical" evidence="1">
    <location>
        <begin position="159"/>
        <end position="176"/>
    </location>
</feature>
<evidence type="ECO:0000259" key="2">
    <source>
        <dbReference type="Pfam" id="PF01757"/>
    </source>
</evidence>
<feature type="transmembrane region" description="Helical" evidence="1">
    <location>
        <begin position="212"/>
        <end position="229"/>
    </location>
</feature>
<feature type="transmembrane region" description="Helical" evidence="1">
    <location>
        <begin position="182"/>
        <end position="200"/>
    </location>
</feature>
<dbReference type="STRING" id="1685379.AVO45_15755"/>
<evidence type="ECO:0000256" key="1">
    <source>
        <dbReference type="SAM" id="Phobius"/>
    </source>
</evidence>
<dbReference type="PANTHER" id="PTHR23028">
    <property type="entry name" value="ACETYLTRANSFERASE"/>
    <property type="match status" value="1"/>
</dbReference>
<dbReference type="RefSeq" id="WP_068350129.1">
    <property type="nucleotide sequence ID" value="NZ_LQBQ01000039.1"/>
</dbReference>
<dbReference type="EMBL" id="LQBQ01000039">
    <property type="protein sequence ID" value="KUJ73194.1"/>
    <property type="molecule type" value="Genomic_DNA"/>
</dbReference>
<feature type="transmembrane region" description="Helical" evidence="1">
    <location>
        <begin position="235"/>
        <end position="254"/>
    </location>
</feature>
<feature type="transmembrane region" description="Helical" evidence="1">
    <location>
        <begin position="266"/>
        <end position="288"/>
    </location>
</feature>
<feature type="transmembrane region" description="Helical" evidence="1">
    <location>
        <begin position="82"/>
        <end position="101"/>
    </location>
</feature>
<accession>A0A0X3TBP3</accession>
<dbReference type="PANTHER" id="PTHR23028:SF131">
    <property type="entry name" value="BLR2367 PROTEIN"/>
    <property type="match status" value="1"/>
</dbReference>
<gene>
    <name evidence="3" type="ORF">AVO45_15755</name>
</gene>
<keyword evidence="1" id="KW-0812">Transmembrane</keyword>
<evidence type="ECO:0000313" key="4">
    <source>
        <dbReference type="Proteomes" id="UP000053791"/>
    </source>
</evidence>
<dbReference type="OrthoDB" id="9796461at2"/>
<feature type="transmembrane region" description="Helical" evidence="1">
    <location>
        <begin position="127"/>
        <end position="147"/>
    </location>
</feature>
<name>A0A0X3TBP3_9RHOB</name>
<reference evidence="3 4" key="1">
    <citation type="submission" date="2015-12" db="EMBL/GenBank/DDBJ databases">
        <authorList>
            <person name="Shamseldin A."/>
            <person name="Moawad H."/>
            <person name="Abd El-Rahim W.M."/>
            <person name="Sadowsky M.J."/>
        </authorList>
    </citation>
    <scope>NUCLEOTIDE SEQUENCE [LARGE SCALE GENOMIC DNA]</scope>
    <source>
        <strain evidence="3 4">ZGT118</strain>
    </source>
</reference>
<dbReference type="GO" id="GO:0000271">
    <property type="term" value="P:polysaccharide biosynthetic process"/>
    <property type="evidence" value="ECO:0007669"/>
    <property type="project" value="TreeGrafter"/>
</dbReference>
<dbReference type="Pfam" id="PF01757">
    <property type="entry name" value="Acyl_transf_3"/>
    <property type="match status" value="1"/>
</dbReference>
<feature type="transmembrane region" description="Helical" evidence="1">
    <location>
        <begin position="41"/>
        <end position="61"/>
    </location>
</feature>
<evidence type="ECO:0000313" key="3">
    <source>
        <dbReference type="EMBL" id="KUJ73194.1"/>
    </source>
</evidence>
<protein>
    <recommendedName>
        <fullName evidence="2">Acyltransferase 3 domain-containing protein</fullName>
    </recommendedName>
</protein>
<keyword evidence="1" id="KW-1133">Transmembrane helix</keyword>
<dbReference type="GO" id="GO:0016747">
    <property type="term" value="F:acyltransferase activity, transferring groups other than amino-acyl groups"/>
    <property type="evidence" value="ECO:0007669"/>
    <property type="project" value="InterPro"/>
</dbReference>
<dbReference type="InterPro" id="IPR050879">
    <property type="entry name" value="Acyltransferase_3"/>
</dbReference>
<dbReference type="InterPro" id="IPR002656">
    <property type="entry name" value="Acyl_transf_3_dom"/>
</dbReference>
<dbReference type="AlphaFoldDB" id="A0A0X3TBP3"/>
<organism evidence="3 4">
    <name type="scientific">Ruegeria marisrubri</name>
    <dbReference type="NCBI Taxonomy" id="1685379"/>
    <lineage>
        <taxon>Bacteria</taxon>
        <taxon>Pseudomonadati</taxon>
        <taxon>Pseudomonadota</taxon>
        <taxon>Alphaproteobacteria</taxon>
        <taxon>Rhodobacterales</taxon>
        <taxon>Roseobacteraceae</taxon>
        <taxon>Ruegeria</taxon>
    </lineage>
</organism>
<feature type="transmembrane region" description="Helical" evidence="1">
    <location>
        <begin position="294"/>
        <end position="316"/>
    </location>
</feature>
<keyword evidence="1" id="KW-0472">Membrane</keyword>
<proteinExistence type="predicted"/>
<dbReference type="GO" id="GO:0016020">
    <property type="term" value="C:membrane"/>
    <property type="evidence" value="ECO:0007669"/>
    <property type="project" value="TreeGrafter"/>
</dbReference>
<dbReference type="Proteomes" id="UP000053791">
    <property type="component" value="Unassembled WGS sequence"/>
</dbReference>
<sequence>MPRLAGLQLLRALAALLVLTGHVIAEAEHYLAIDLAGDSMPWTRGVDIFFVISGFIITLSASRYAERPAAFFRRRLLRVVPLYYLFTTLMVMVLLLAPAAAKDTSLEPGQILSSYLFLPYARADGRIAPVLSLGWTLNYEVFFYTLAALSLTLPRPCRVLAVLLIGLSALSLAGWSGTALRFWTNPLILEFLYGIALARLWQRGYCRPSTPLALSAAVAGLALLVALDAAPLPRFLAAGLPAALLVAAGTLLCPNRQLPFQRLGDASYALYLSHRFTLRLLTLILLPALPAGAAWLYVVLACAASIAVALATYRLVERPLMRTIDRPLKGVFA</sequence>
<keyword evidence="4" id="KW-1185">Reference proteome</keyword>